<organism evidence="2 3">
    <name type="scientific">Linum trigynum</name>
    <dbReference type="NCBI Taxonomy" id="586398"/>
    <lineage>
        <taxon>Eukaryota</taxon>
        <taxon>Viridiplantae</taxon>
        <taxon>Streptophyta</taxon>
        <taxon>Embryophyta</taxon>
        <taxon>Tracheophyta</taxon>
        <taxon>Spermatophyta</taxon>
        <taxon>Magnoliopsida</taxon>
        <taxon>eudicotyledons</taxon>
        <taxon>Gunneridae</taxon>
        <taxon>Pentapetalae</taxon>
        <taxon>rosids</taxon>
        <taxon>fabids</taxon>
        <taxon>Malpighiales</taxon>
        <taxon>Linaceae</taxon>
        <taxon>Linum</taxon>
    </lineage>
</organism>
<reference evidence="2 3" key="1">
    <citation type="submission" date="2024-04" db="EMBL/GenBank/DDBJ databases">
        <authorList>
            <person name="Fracassetti M."/>
        </authorList>
    </citation>
    <scope>NUCLEOTIDE SEQUENCE [LARGE SCALE GENOMIC DNA]</scope>
</reference>
<name>A0AAV2GSY5_9ROSI</name>
<dbReference type="AlphaFoldDB" id="A0AAV2GSY5"/>
<evidence type="ECO:0000259" key="1">
    <source>
        <dbReference type="Pfam" id="PF13456"/>
    </source>
</evidence>
<dbReference type="GO" id="GO:0004523">
    <property type="term" value="F:RNA-DNA hybrid ribonuclease activity"/>
    <property type="evidence" value="ECO:0007669"/>
    <property type="project" value="InterPro"/>
</dbReference>
<dbReference type="InterPro" id="IPR036397">
    <property type="entry name" value="RNaseH_sf"/>
</dbReference>
<evidence type="ECO:0000313" key="3">
    <source>
        <dbReference type="Proteomes" id="UP001497516"/>
    </source>
</evidence>
<protein>
    <recommendedName>
        <fullName evidence="1">RNase H type-1 domain-containing protein</fullName>
    </recommendedName>
</protein>
<dbReference type="InterPro" id="IPR002156">
    <property type="entry name" value="RNaseH_domain"/>
</dbReference>
<dbReference type="Pfam" id="PF13456">
    <property type="entry name" value="RVT_3"/>
    <property type="match status" value="1"/>
</dbReference>
<dbReference type="EMBL" id="OZ034822">
    <property type="protein sequence ID" value="CAL1412475.1"/>
    <property type="molecule type" value="Genomic_DNA"/>
</dbReference>
<dbReference type="CDD" id="cd06222">
    <property type="entry name" value="RNase_H_like"/>
    <property type="match status" value="1"/>
</dbReference>
<feature type="domain" description="RNase H type-1" evidence="1">
    <location>
        <begin position="2"/>
        <end position="56"/>
    </location>
</feature>
<evidence type="ECO:0000313" key="2">
    <source>
        <dbReference type="EMBL" id="CAL1412475.1"/>
    </source>
</evidence>
<accession>A0AAV2GSY5</accession>
<dbReference type="Proteomes" id="UP001497516">
    <property type="component" value="Chromosome 9"/>
</dbReference>
<keyword evidence="3" id="KW-1185">Reference proteome</keyword>
<proteinExistence type="predicted"/>
<sequence length="93" mass="10435">MDSTAAVHLLSTTSPSNHQHASLVLAFRELQQRDWEIRITHVYREANFLADSLAHRGHSLPIGSHVICPSDPDIARWCIFDNVGGFTVRSLNE</sequence>
<dbReference type="Gene3D" id="3.30.420.10">
    <property type="entry name" value="Ribonuclease H-like superfamily/Ribonuclease H"/>
    <property type="match status" value="1"/>
</dbReference>
<dbReference type="GO" id="GO:0003676">
    <property type="term" value="F:nucleic acid binding"/>
    <property type="evidence" value="ECO:0007669"/>
    <property type="project" value="InterPro"/>
</dbReference>
<dbReference type="InterPro" id="IPR044730">
    <property type="entry name" value="RNase_H-like_dom_plant"/>
</dbReference>
<gene>
    <name evidence="2" type="ORF">LTRI10_LOCUS51768</name>
</gene>